<evidence type="ECO:0000256" key="1">
    <source>
        <dbReference type="ARBA" id="ARBA00004418"/>
    </source>
</evidence>
<accession>A0A0A7I1D0</accession>
<comment type="similarity">
    <text evidence="2">Belongs to the bacterial solute-binding protein SsuA/TauA family.</text>
</comment>
<dbReference type="GO" id="GO:0042918">
    <property type="term" value="P:alkanesulfonate transmembrane transport"/>
    <property type="evidence" value="ECO:0007669"/>
    <property type="project" value="TreeGrafter"/>
</dbReference>
<evidence type="ECO:0000256" key="4">
    <source>
        <dbReference type="SAM" id="MobiDB-lite"/>
    </source>
</evidence>
<feature type="domain" description="SsuA/THI5-like" evidence="5">
    <location>
        <begin position="114"/>
        <end position="287"/>
    </location>
</feature>
<name>A0A0A7I1D0_9BIFI</name>
<evidence type="ECO:0000313" key="7">
    <source>
        <dbReference type="Proteomes" id="UP000030625"/>
    </source>
</evidence>
<comment type="subcellular location">
    <subcellularLocation>
        <location evidence="1">Periplasm</location>
    </subcellularLocation>
</comment>
<evidence type="ECO:0000256" key="2">
    <source>
        <dbReference type="ARBA" id="ARBA00010742"/>
    </source>
</evidence>
<dbReference type="EMBL" id="CP007456">
    <property type="protein sequence ID" value="AIZ13701.1"/>
    <property type="molecule type" value="Genomic_DNA"/>
</dbReference>
<evidence type="ECO:0000256" key="3">
    <source>
        <dbReference type="ARBA" id="ARBA00022729"/>
    </source>
</evidence>
<organism evidence="6 7">
    <name type="scientific">Bifidobacterium catenulatum PV20-2</name>
    <dbReference type="NCBI Taxonomy" id="1447716"/>
    <lineage>
        <taxon>Bacteria</taxon>
        <taxon>Bacillati</taxon>
        <taxon>Actinomycetota</taxon>
        <taxon>Actinomycetes</taxon>
        <taxon>Bifidobacteriales</taxon>
        <taxon>Bifidobacteriaceae</taxon>
        <taxon>Bifidobacterium</taxon>
    </lineage>
</organism>
<dbReference type="RefSeq" id="WP_201772598.1">
    <property type="nucleotide sequence ID" value="NZ_CP007456.1"/>
</dbReference>
<evidence type="ECO:0000313" key="6">
    <source>
        <dbReference type="EMBL" id="AIZ13701.1"/>
    </source>
</evidence>
<sequence>MSDATHFPAHTTNRTTTHASAHATRLLGKSMAAIIAAGMLAGTTACGAMPTAYEIAGISPTGATTTCPVDTNDDFTGTIRIAWQSIPNADLIVKDLGLLEACMPKATIQWNQFNSGGDVIQAFGSRSIDIGLAGSSPSVRAVSAPLSLPVKIVWIHDVIGEAESLVTNVESAKTIKDLAGKNIAVPFGSTSHFSLLSALSKAGMSETSVNLINLDPDKMAGAWNRKEIDAAWVWDPVLSKLKAADGHIVTSSAETAKSGSATYDMEIASTDFITANPGAMKTWTAVEDYAAGLLKTKPDSSAEAIASQLGTAKKDVLTQMKGYTYPQAKAQSESFHGELPAILKSTAKFLKSQNSLDTVNDTYETALYTDAIDAVAE</sequence>
<dbReference type="InterPro" id="IPR015168">
    <property type="entry name" value="SsuA/THI5"/>
</dbReference>
<dbReference type="PANTHER" id="PTHR30024">
    <property type="entry name" value="ALIPHATIC SULFONATES-BINDING PROTEIN-RELATED"/>
    <property type="match status" value="1"/>
</dbReference>
<feature type="region of interest" description="Disordered" evidence="4">
    <location>
        <begin position="1"/>
        <end position="20"/>
    </location>
</feature>
<proteinExistence type="inferred from homology"/>
<dbReference type="AlphaFoldDB" id="A0A0A7I1D0"/>
<dbReference type="STRING" id="1447716.AH68_00240"/>
<protein>
    <submittedName>
        <fullName evidence="6">Glycine/betaine ABC transporter substrate-binding protein</fullName>
    </submittedName>
</protein>
<dbReference type="GO" id="GO:0042597">
    <property type="term" value="C:periplasmic space"/>
    <property type="evidence" value="ECO:0007669"/>
    <property type="project" value="UniProtKB-SubCell"/>
</dbReference>
<dbReference type="Proteomes" id="UP000030625">
    <property type="component" value="Chromosome"/>
</dbReference>
<dbReference type="Gene3D" id="3.40.190.10">
    <property type="entry name" value="Periplasmic binding protein-like II"/>
    <property type="match status" value="2"/>
</dbReference>
<dbReference type="PANTHER" id="PTHR30024:SF47">
    <property type="entry name" value="TAURINE-BINDING PERIPLASMIC PROTEIN"/>
    <property type="match status" value="1"/>
</dbReference>
<evidence type="ECO:0000259" key="5">
    <source>
        <dbReference type="Pfam" id="PF09084"/>
    </source>
</evidence>
<dbReference type="SUPFAM" id="SSF53850">
    <property type="entry name" value="Periplasmic binding protein-like II"/>
    <property type="match status" value="1"/>
</dbReference>
<dbReference type="Pfam" id="PF09084">
    <property type="entry name" value="NMT1"/>
    <property type="match status" value="1"/>
</dbReference>
<reference evidence="6 7" key="1">
    <citation type="journal article" date="2015" name="Genome Announc.">
        <title>Complete and Assembled Genome Sequence of Bifidobacterium kashiwanohense PV20-2, Isolated from the Feces of an Anemic Kenyan Infant.</title>
        <authorList>
            <person name="Vazquez-Gutierrez P."/>
            <person name="Lacroix C."/>
            <person name="Chassard C."/>
            <person name="Klumpp J."/>
            <person name="Jans C."/>
            <person name="Stevens M.J."/>
        </authorList>
    </citation>
    <scope>NUCLEOTIDE SEQUENCE [LARGE SCALE GENOMIC DNA]</scope>
    <source>
        <strain evidence="6 7">PV20-2</strain>
    </source>
</reference>
<dbReference type="KEGG" id="bka:AH68_00240"/>
<dbReference type="HOGENOM" id="CLU_028871_3_1_11"/>
<keyword evidence="3" id="KW-0732">Signal</keyword>
<gene>
    <name evidence="6" type="ORF">AH68_00240</name>
</gene>